<evidence type="ECO:0000313" key="3">
    <source>
        <dbReference type="EMBL" id="AIQ93213.1"/>
    </source>
</evidence>
<dbReference type="Gene3D" id="1.20.1600.10">
    <property type="entry name" value="Outer membrane efflux proteins (OEP)"/>
    <property type="match status" value="1"/>
</dbReference>
<dbReference type="Gene3D" id="2.20.200.10">
    <property type="entry name" value="Outer membrane efflux proteins (OEP)"/>
    <property type="match status" value="1"/>
</dbReference>
<name>A0A089P576_9HYPH</name>
<evidence type="ECO:0000256" key="1">
    <source>
        <dbReference type="ARBA" id="ARBA00007613"/>
    </source>
</evidence>
<keyword evidence="2" id="KW-0472">Membrane</keyword>
<comment type="similarity">
    <text evidence="1 2">Belongs to the outer membrane factor (OMF) (TC 1.B.17) family.</text>
</comment>
<dbReference type="InterPro" id="IPR010131">
    <property type="entry name" value="MdtP/NodT-like"/>
</dbReference>
<dbReference type="HOGENOM" id="CLU_012817_13_0_5"/>
<proteinExistence type="inferred from homology"/>
<dbReference type="RefSeq" id="WP_052083741.1">
    <property type="nucleotide sequence ID" value="NZ_CP003811.1"/>
</dbReference>
<dbReference type="AlphaFoldDB" id="A0A089P576"/>
<keyword evidence="2" id="KW-0564">Palmitate</keyword>
<organism evidence="3 4">
    <name type="scientific">Methylobacterium oryzae CBMB20</name>
    <dbReference type="NCBI Taxonomy" id="693986"/>
    <lineage>
        <taxon>Bacteria</taxon>
        <taxon>Pseudomonadati</taxon>
        <taxon>Pseudomonadota</taxon>
        <taxon>Alphaproteobacteria</taxon>
        <taxon>Hyphomicrobiales</taxon>
        <taxon>Methylobacteriaceae</taxon>
        <taxon>Methylobacterium</taxon>
    </lineage>
</organism>
<evidence type="ECO:0000313" key="4">
    <source>
        <dbReference type="Proteomes" id="UP000029492"/>
    </source>
</evidence>
<protein>
    <submittedName>
        <fullName evidence="3">RND efflux system, outer membrane lipoprotein, NodT</fullName>
    </submittedName>
</protein>
<keyword evidence="2" id="KW-0812">Transmembrane</keyword>
<dbReference type="Proteomes" id="UP000029492">
    <property type="component" value="Chromosome"/>
</dbReference>
<dbReference type="KEGG" id="mor:MOC_5458"/>
<dbReference type="eggNOG" id="COG1538">
    <property type="taxonomic scope" value="Bacteria"/>
</dbReference>
<dbReference type="PANTHER" id="PTHR30203">
    <property type="entry name" value="OUTER MEMBRANE CATION EFFLUX PROTEIN"/>
    <property type="match status" value="1"/>
</dbReference>
<dbReference type="PANTHER" id="PTHR30203:SF25">
    <property type="entry name" value="OUTER MEMBRANE PROTEIN-RELATED"/>
    <property type="match status" value="1"/>
</dbReference>
<keyword evidence="2" id="KW-1134">Transmembrane beta strand</keyword>
<keyword evidence="2 3" id="KW-0449">Lipoprotein</keyword>
<dbReference type="SUPFAM" id="SSF56954">
    <property type="entry name" value="Outer membrane efflux proteins (OEP)"/>
    <property type="match status" value="1"/>
</dbReference>
<dbReference type="PROSITE" id="PS51257">
    <property type="entry name" value="PROKAR_LIPOPROTEIN"/>
    <property type="match status" value="1"/>
</dbReference>
<dbReference type="NCBIfam" id="TIGR01845">
    <property type="entry name" value="outer_NodT"/>
    <property type="match status" value="1"/>
</dbReference>
<sequence length="545" mass="57782">MTSRISSRISSRPRPWLRGGAALALSGLTACTVGPNFLPPAAPLAESSDYLDTGQPARTPLPLLAHTSAVEPAVTWWLAFRDPILAQLEDRVAAQNLDVQTATARLFQSRAQLGTAAAAGLPTLNGQGSVYRQQFSKNGTIGLLSNSLGGVTGGSGSSASSSDLTAPLTNGFESYTLGFDASWELDLWGKVRRSVESAQAQADAAAEQRRDALVSSQAELARDYVQLRGTQEQIRIDLANIKVNEQILDVVRIRQQRGLVTGLDTANAAQQVEAIKAQLPQLQQQEIQQINAIALLLGEPPLSLSQELVTGRAIPPVPPRIPVGVPSSLVLRRPDIRRAEANLHAAVAEIGVAEAQFFPSVTLSASPVVNAVDPGKIFRGSSLQYMNVGPSISIPLFEGGRLKSNLVLQRARQQEAAIAYQKAVLQGWHDVVNALAALRGDEGRRARLARQVADARQALALSRARYTQGVEIFTTVLQASQTVLQAETNLVQATAAMSTDFVALSKALGGGWERTFPAGPTPALDLSRVSVPAADLTHAGAGPSL</sequence>
<dbReference type="GO" id="GO:0015562">
    <property type="term" value="F:efflux transmembrane transporter activity"/>
    <property type="evidence" value="ECO:0007669"/>
    <property type="project" value="InterPro"/>
</dbReference>
<dbReference type="InterPro" id="IPR003423">
    <property type="entry name" value="OMP_efflux"/>
</dbReference>
<accession>A0A089P576</accession>
<dbReference type="STRING" id="693986.MOC_5458"/>
<gene>
    <name evidence="3" type="ORF">MOC_5458</name>
</gene>
<dbReference type="Pfam" id="PF02321">
    <property type="entry name" value="OEP"/>
    <property type="match status" value="2"/>
</dbReference>
<evidence type="ECO:0000256" key="2">
    <source>
        <dbReference type="RuleBase" id="RU362097"/>
    </source>
</evidence>
<dbReference type="GO" id="GO:0005886">
    <property type="term" value="C:plasma membrane"/>
    <property type="evidence" value="ECO:0007669"/>
    <property type="project" value="UniProtKB-SubCell"/>
</dbReference>
<dbReference type="EMBL" id="CP003811">
    <property type="protein sequence ID" value="AIQ93213.1"/>
    <property type="molecule type" value="Genomic_DNA"/>
</dbReference>
<reference evidence="3 4" key="1">
    <citation type="journal article" date="2014" name="PLoS ONE">
        <title>Genome Information of Methylobacterium oryzae, a Plant-Probiotic Methylotroph in the Phyllosphere.</title>
        <authorList>
            <person name="Kwak M.J."/>
            <person name="Jeong H."/>
            <person name="Madhaiyan M."/>
            <person name="Lee Y."/>
            <person name="Sa T.M."/>
            <person name="Oh T.K."/>
            <person name="Kim J.F."/>
        </authorList>
    </citation>
    <scope>NUCLEOTIDE SEQUENCE [LARGE SCALE GENOMIC DNA]</scope>
    <source>
        <strain evidence="3 4">CBMB20</strain>
    </source>
</reference>
<comment type="subcellular location">
    <subcellularLocation>
        <location evidence="2">Cell membrane</location>
        <topology evidence="2">Lipid-anchor</topology>
    </subcellularLocation>
</comment>
<keyword evidence="4" id="KW-1185">Reference proteome</keyword>